<dbReference type="OrthoDB" id="824226at2"/>
<dbReference type="PANTHER" id="PTHR30250:SF11">
    <property type="entry name" value="O-ANTIGEN TRANSPORTER-RELATED"/>
    <property type="match status" value="1"/>
</dbReference>
<dbReference type="InterPro" id="IPR050833">
    <property type="entry name" value="Poly_Biosynth_Transport"/>
</dbReference>
<evidence type="ECO:0000256" key="3">
    <source>
        <dbReference type="ARBA" id="ARBA00022692"/>
    </source>
</evidence>
<keyword evidence="3 6" id="KW-0812">Transmembrane</keyword>
<feature type="transmembrane region" description="Helical" evidence="6">
    <location>
        <begin position="319"/>
        <end position="343"/>
    </location>
</feature>
<evidence type="ECO:0000256" key="1">
    <source>
        <dbReference type="ARBA" id="ARBA00004651"/>
    </source>
</evidence>
<evidence type="ECO:0000256" key="4">
    <source>
        <dbReference type="ARBA" id="ARBA00022989"/>
    </source>
</evidence>
<comment type="subcellular location">
    <subcellularLocation>
        <location evidence="1">Cell membrane</location>
        <topology evidence="1">Multi-pass membrane protein</topology>
    </subcellularLocation>
</comment>
<dbReference type="GO" id="GO:0005886">
    <property type="term" value="C:plasma membrane"/>
    <property type="evidence" value="ECO:0007669"/>
    <property type="project" value="UniProtKB-SubCell"/>
</dbReference>
<reference evidence="7 8" key="1">
    <citation type="submission" date="2019-08" db="EMBL/GenBank/DDBJ databases">
        <title>Flavobacterium alkalisoli sp. nov., isolated from rhizosphere soil of Suaeda salsa.</title>
        <authorList>
            <person name="Sun J.-Q."/>
            <person name="Xu L."/>
        </authorList>
    </citation>
    <scope>NUCLEOTIDE SEQUENCE [LARGE SCALE GENOMIC DNA]</scope>
    <source>
        <strain evidence="7 8">XS-5</strain>
    </source>
</reference>
<dbReference type="EMBL" id="CP042831">
    <property type="protein sequence ID" value="QEE49458.1"/>
    <property type="molecule type" value="Genomic_DNA"/>
</dbReference>
<evidence type="ECO:0000256" key="2">
    <source>
        <dbReference type="ARBA" id="ARBA00022475"/>
    </source>
</evidence>
<accession>A0A5B9FUV9</accession>
<feature type="transmembrane region" description="Helical" evidence="6">
    <location>
        <begin position="56"/>
        <end position="80"/>
    </location>
</feature>
<feature type="transmembrane region" description="Helical" evidence="6">
    <location>
        <begin position="167"/>
        <end position="188"/>
    </location>
</feature>
<keyword evidence="5 6" id="KW-0472">Membrane</keyword>
<feature type="transmembrane region" description="Helical" evidence="6">
    <location>
        <begin position="243"/>
        <end position="266"/>
    </location>
</feature>
<feature type="transmembrane region" description="Helical" evidence="6">
    <location>
        <begin position="26"/>
        <end position="44"/>
    </location>
</feature>
<feature type="transmembrane region" description="Helical" evidence="6">
    <location>
        <begin position="125"/>
        <end position="146"/>
    </location>
</feature>
<organism evidence="7 8">
    <name type="scientific">Flavobacterium alkalisoli</name>
    <dbReference type="NCBI Taxonomy" id="2602769"/>
    <lineage>
        <taxon>Bacteria</taxon>
        <taxon>Pseudomonadati</taxon>
        <taxon>Bacteroidota</taxon>
        <taxon>Flavobacteriia</taxon>
        <taxon>Flavobacteriales</taxon>
        <taxon>Flavobacteriaceae</taxon>
        <taxon>Flavobacterium</taxon>
    </lineage>
</organism>
<dbReference type="RefSeq" id="WP_147582971.1">
    <property type="nucleotide sequence ID" value="NZ_CP042831.1"/>
</dbReference>
<feature type="transmembrane region" description="Helical" evidence="6">
    <location>
        <begin position="278"/>
        <end position="299"/>
    </location>
</feature>
<evidence type="ECO:0000256" key="6">
    <source>
        <dbReference type="SAM" id="Phobius"/>
    </source>
</evidence>
<feature type="transmembrane region" description="Helical" evidence="6">
    <location>
        <begin position="386"/>
        <end position="405"/>
    </location>
</feature>
<feature type="transmembrane region" description="Helical" evidence="6">
    <location>
        <begin position="194"/>
        <end position="215"/>
    </location>
</feature>
<keyword evidence="2" id="KW-1003">Cell membrane</keyword>
<keyword evidence="4 6" id="KW-1133">Transmembrane helix</keyword>
<dbReference type="PANTHER" id="PTHR30250">
    <property type="entry name" value="PST FAMILY PREDICTED COLANIC ACID TRANSPORTER"/>
    <property type="match status" value="1"/>
</dbReference>
<sequence length="441" mass="49406">MQNNLNKLLSKIKNDKQIILKLMQTAFTRAVSAFGTFVFNFVLARYLGATELGNFMIAYSLLIGLGFFARFGLSSAIMRFAAIMYSEKQFGKIRKLRQDVFFISLVVTIVFGVFLVLFRDYISTVFFNSNKVSDILLVFAFALPFYSYQTIQSSFFKAYAKPQIAPFFEVGLTTFITGTSIAILAWFGMNINGVNASIVFFFASVIVALMGYIMLNRIVKKAQSGNEYQKENYTGFFSSLPDYALSAFTGYLLKFSPTIILGLYASSKDVGLYSLANSTAFVVNFVLWIVSTVYAPHFANSYYKNEMNELRRLVRNSTLYMMIIALPIFIVIVSFPTFILGLFGEEFKEAKNALLIMAVAQLFNVATGPVYFLLNMTGHEKYLRNIVICTAIVSVLSSFLLSPYYGFMGAAISSALGLVLQNAIAFSVSKKYLGISFFNKE</sequence>
<feature type="transmembrane region" description="Helical" evidence="6">
    <location>
        <begin position="355"/>
        <end position="374"/>
    </location>
</feature>
<evidence type="ECO:0000256" key="5">
    <source>
        <dbReference type="ARBA" id="ARBA00023136"/>
    </source>
</evidence>
<dbReference type="Pfam" id="PF13440">
    <property type="entry name" value="Polysacc_synt_3"/>
    <property type="match status" value="1"/>
</dbReference>
<evidence type="ECO:0000313" key="8">
    <source>
        <dbReference type="Proteomes" id="UP000321222"/>
    </source>
</evidence>
<dbReference type="AlphaFoldDB" id="A0A5B9FUV9"/>
<feature type="transmembrane region" description="Helical" evidence="6">
    <location>
        <begin position="411"/>
        <end position="428"/>
    </location>
</feature>
<protein>
    <submittedName>
        <fullName evidence="7">Oligosaccharide flippase family protein</fullName>
    </submittedName>
</protein>
<proteinExistence type="predicted"/>
<feature type="transmembrane region" description="Helical" evidence="6">
    <location>
        <begin position="100"/>
        <end position="119"/>
    </location>
</feature>
<keyword evidence="8" id="KW-1185">Reference proteome</keyword>
<gene>
    <name evidence="7" type="ORF">FUA48_07640</name>
</gene>
<dbReference type="Proteomes" id="UP000321222">
    <property type="component" value="Chromosome"/>
</dbReference>
<evidence type="ECO:0000313" key="7">
    <source>
        <dbReference type="EMBL" id="QEE49458.1"/>
    </source>
</evidence>
<dbReference type="KEGG" id="fak:FUA48_07640"/>
<name>A0A5B9FUV9_9FLAO</name>